<comment type="function">
    <text evidence="4">Flagellin is the subunit protein which polymerizes to form the filaments of bacterial flagella.</text>
</comment>
<dbReference type="EMBL" id="CVRR01000013">
    <property type="protein sequence ID" value="CRL36647.1"/>
    <property type="molecule type" value="Genomic_DNA"/>
</dbReference>
<dbReference type="Pfam" id="PF00700">
    <property type="entry name" value="Flagellin_C"/>
    <property type="match status" value="1"/>
</dbReference>
<name>A0A0M6WJY7_9FIRM</name>
<evidence type="ECO:0000313" key="7">
    <source>
        <dbReference type="EMBL" id="CRL36647.1"/>
    </source>
</evidence>
<dbReference type="OrthoDB" id="9796789at2"/>
<dbReference type="PANTHER" id="PTHR42792">
    <property type="entry name" value="FLAGELLIN"/>
    <property type="match status" value="1"/>
</dbReference>
<gene>
    <name evidence="7" type="ORF">M72_26781</name>
</gene>
<evidence type="ECO:0000259" key="6">
    <source>
        <dbReference type="Pfam" id="PF00700"/>
    </source>
</evidence>
<dbReference type="SUPFAM" id="SSF64518">
    <property type="entry name" value="Phase 1 flagellin"/>
    <property type="match status" value="1"/>
</dbReference>
<keyword evidence="7" id="KW-0282">Flagellum</keyword>
<dbReference type="Proteomes" id="UP000049979">
    <property type="component" value="Unassembled WGS sequence"/>
</dbReference>
<evidence type="ECO:0000256" key="3">
    <source>
        <dbReference type="ARBA" id="ARBA00023143"/>
    </source>
</evidence>
<dbReference type="Pfam" id="PF00669">
    <property type="entry name" value="Flagellin_N"/>
    <property type="match status" value="1"/>
</dbReference>
<keyword evidence="7" id="KW-0969">Cilium</keyword>
<dbReference type="Gene3D" id="6.10.10.10">
    <property type="entry name" value="Flagellar export chaperone, C-terminal domain"/>
    <property type="match status" value="1"/>
</dbReference>
<evidence type="ECO:0000256" key="4">
    <source>
        <dbReference type="RuleBase" id="RU362073"/>
    </source>
</evidence>
<evidence type="ECO:0000256" key="1">
    <source>
        <dbReference type="ARBA" id="ARBA00005709"/>
    </source>
</evidence>
<comment type="similarity">
    <text evidence="1 4">Belongs to the bacterial flagellin family.</text>
</comment>
<keyword evidence="7" id="KW-0966">Cell projection</keyword>
<dbReference type="Gene3D" id="3.30.70.2120">
    <property type="match status" value="1"/>
</dbReference>
<evidence type="ECO:0000259" key="5">
    <source>
        <dbReference type="Pfam" id="PF00669"/>
    </source>
</evidence>
<proteinExistence type="inferred from homology"/>
<dbReference type="InterPro" id="IPR046358">
    <property type="entry name" value="Flagellin_C"/>
</dbReference>
<dbReference type="InterPro" id="IPR042187">
    <property type="entry name" value="Flagellin_C_sub2"/>
</dbReference>
<dbReference type="RefSeq" id="WP_055067570.1">
    <property type="nucleotide sequence ID" value="NZ_CP173697.1"/>
</dbReference>
<dbReference type="Gene3D" id="1.20.1330.10">
    <property type="entry name" value="f41 fragment of flagellin, N-terminal domain"/>
    <property type="match status" value="2"/>
</dbReference>
<dbReference type="InterPro" id="IPR001029">
    <property type="entry name" value="Flagellin_N"/>
</dbReference>
<feature type="domain" description="Flagellin N-terminal" evidence="5">
    <location>
        <begin position="3"/>
        <end position="139"/>
    </location>
</feature>
<keyword evidence="8" id="KW-1185">Reference proteome</keyword>
<dbReference type="STRING" id="301302.ERS852420_01959"/>
<accession>A0A0M6WJY7</accession>
<dbReference type="GO" id="GO:0005198">
    <property type="term" value="F:structural molecule activity"/>
    <property type="evidence" value="ECO:0007669"/>
    <property type="project" value="UniProtKB-UniRule"/>
</dbReference>
<comment type="subcellular location">
    <subcellularLocation>
        <location evidence="4">Secreted</location>
    </subcellularLocation>
    <subcellularLocation>
        <location evidence="4">Bacterial flagellum</location>
    </subcellularLocation>
</comment>
<dbReference type="GO" id="GO:0005576">
    <property type="term" value="C:extracellular region"/>
    <property type="evidence" value="ECO:0007669"/>
    <property type="project" value="UniProtKB-SubCell"/>
</dbReference>
<dbReference type="InterPro" id="IPR001492">
    <property type="entry name" value="Flagellin"/>
</dbReference>
<evidence type="ECO:0000313" key="8">
    <source>
        <dbReference type="Proteomes" id="UP000049979"/>
    </source>
</evidence>
<reference evidence="8" key="1">
    <citation type="submission" date="2015-05" db="EMBL/GenBank/DDBJ databases">
        <authorList>
            <consortium name="Pathogen Informatics"/>
        </authorList>
    </citation>
    <scope>NUCLEOTIDE SEQUENCE [LARGE SCALE GENOMIC DNA]</scope>
    <source>
        <strain evidence="8">M72</strain>
    </source>
</reference>
<keyword evidence="3 4" id="KW-0975">Bacterial flagellum</keyword>
<sequence>MKINRNMSAVVANRQLLRTENKLSLSMGRLSSGYKINKAGDNPAGMAISSKMKAQIDGLNQAEANSDDGQSVLRIADGALNEVSNMLQRIRELSVQAANGTNSYSDRQSIQDEIDQLTQEVDRISTDTEYNKKTLLDGSANTRVYVSGTHKDTTKFARSATRIDFSEEVLPGDYTVEVKTPAKQATYQLDMSGLINDPNFDGGTVSINGVGIEYEKGMSADDVYKQLMSVADEIGCKIEKDPNNAGVYNITADNKGSAEVLTVSMSEEMAQKTGLSNDPEAVKNADDNSYKLVASGTDAEIELKDGFGSTVITNVEGNRVKITDKGGFSMDFLLSDDVQNGDTLTFDVTDVGAMTIQIGANQYQNMDVHIPEVSSESLYLDTVNVAVNGGADKAISTMDAAIAKLSAVRSGIGAYTNRLEYASSSLAETQEDMTTAYSGLMDTDMASEMTEYTQQNILEQAAVSVLSQANDIPQQVLSLLQK</sequence>
<evidence type="ECO:0000256" key="2">
    <source>
        <dbReference type="ARBA" id="ARBA00020110"/>
    </source>
</evidence>
<dbReference type="PANTHER" id="PTHR42792:SF2">
    <property type="entry name" value="FLAGELLIN"/>
    <property type="match status" value="1"/>
</dbReference>
<dbReference type="PRINTS" id="PR00207">
    <property type="entry name" value="FLAGELLIN"/>
</dbReference>
<feature type="domain" description="Flagellin C-terminal" evidence="6">
    <location>
        <begin position="396"/>
        <end position="480"/>
    </location>
</feature>
<protein>
    <recommendedName>
        <fullName evidence="2 4">Flagellin</fullName>
    </recommendedName>
</protein>
<organism evidence="7 8">
    <name type="scientific">Roseburia faecis</name>
    <dbReference type="NCBI Taxonomy" id="301302"/>
    <lineage>
        <taxon>Bacteria</taxon>
        <taxon>Bacillati</taxon>
        <taxon>Bacillota</taxon>
        <taxon>Clostridia</taxon>
        <taxon>Lachnospirales</taxon>
        <taxon>Lachnospiraceae</taxon>
        <taxon>Roseburia</taxon>
    </lineage>
</organism>
<dbReference type="AlphaFoldDB" id="A0A0M6WJY7"/>
<dbReference type="GO" id="GO:0009288">
    <property type="term" value="C:bacterial-type flagellum"/>
    <property type="evidence" value="ECO:0007669"/>
    <property type="project" value="UniProtKB-SubCell"/>
</dbReference>
<keyword evidence="4" id="KW-0964">Secreted</keyword>